<evidence type="ECO:0000256" key="1">
    <source>
        <dbReference type="SAM" id="MobiDB-lite"/>
    </source>
</evidence>
<protein>
    <submittedName>
        <fullName evidence="2">Uncharacterized protein</fullName>
    </submittedName>
</protein>
<comment type="caution">
    <text evidence="2">The sequence shown here is derived from an EMBL/GenBank/DDBJ whole genome shotgun (WGS) entry which is preliminary data.</text>
</comment>
<dbReference type="OrthoDB" id="10494055at2759"/>
<name>A0A2V3ILY7_9FLOR</name>
<feature type="region of interest" description="Disordered" evidence="1">
    <location>
        <begin position="122"/>
        <end position="143"/>
    </location>
</feature>
<organism evidence="2 3">
    <name type="scientific">Gracilariopsis chorda</name>
    <dbReference type="NCBI Taxonomy" id="448386"/>
    <lineage>
        <taxon>Eukaryota</taxon>
        <taxon>Rhodophyta</taxon>
        <taxon>Florideophyceae</taxon>
        <taxon>Rhodymeniophycidae</taxon>
        <taxon>Gracilariales</taxon>
        <taxon>Gracilariaceae</taxon>
        <taxon>Gracilariopsis</taxon>
    </lineage>
</organism>
<reference evidence="2 3" key="1">
    <citation type="journal article" date="2018" name="Mol. Biol. Evol.">
        <title>Analysis of the draft genome of the red seaweed Gracilariopsis chorda provides insights into genome size evolution in Rhodophyta.</title>
        <authorList>
            <person name="Lee J."/>
            <person name="Yang E.C."/>
            <person name="Graf L."/>
            <person name="Yang J.H."/>
            <person name="Qiu H."/>
            <person name="Zel Zion U."/>
            <person name="Chan C.X."/>
            <person name="Stephens T.G."/>
            <person name="Weber A.P.M."/>
            <person name="Boo G.H."/>
            <person name="Boo S.M."/>
            <person name="Kim K.M."/>
            <person name="Shin Y."/>
            <person name="Jung M."/>
            <person name="Lee S.J."/>
            <person name="Yim H.S."/>
            <person name="Lee J.H."/>
            <person name="Bhattacharya D."/>
            <person name="Yoon H.S."/>
        </authorList>
    </citation>
    <scope>NUCLEOTIDE SEQUENCE [LARGE SCALE GENOMIC DNA]</scope>
    <source>
        <strain evidence="2 3">SKKU-2015</strain>
        <tissue evidence="2">Whole body</tissue>
    </source>
</reference>
<gene>
    <name evidence="2" type="ORF">BWQ96_07187</name>
</gene>
<keyword evidence="3" id="KW-1185">Reference proteome</keyword>
<sequence>MSADAAPQSPLPSPPSTPASAVSVQDIFARAERVFERRVDQLLQAKRRKAAVARLPFNARKAKRDARTVAGREKLDALVRRLADLATIQQALLGEKGTTLVSSILDGATAAALGVAALTALPVPDEQPEEHQPTQQPSVKEEKDCIETSSCSDDCSVGAVAKDEMHELVDGVNQQRMYRATESVVNFVLDCDDDPVSQPLPSQPSREPPMAPPANYDNANLRRMNSAPVCHCQLPDCHCSRNYVNAATSCLSGVARSRYDVNHYHTHTQIDSALMYKSHQPCDYAHY</sequence>
<evidence type="ECO:0000313" key="3">
    <source>
        <dbReference type="Proteomes" id="UP000247409"/>
    </source>
</evidence>
<evidence type="ECO:0000313" key="2">
    <source>
        <dbReference type="EMBL" id="PXF43101.1"/>
    </source>
</evidence>
<accession>A0A2V3ILY7</accession>
<feature type="region of interest" description="Disordered" evidence="1">
    <location>
        <begin position="1"/>
        <end position="20"/>
    </location>
</feature>
<proteinExistence type="predicted"/>
<dbReference type="EMBL" id="NBIV01000138">
    <property type="protein sequence ID" value="PXF43101.1"/>
    <property type="molecule type" value="Genomic_DNA"/>
</dbReference>
<dbReference type="AlphaFoldDB" id="A0A2V3ILY7"/>
<dbReference type="Proteomes" id="UP000247409">
    <property type="component" value="Unassembled WGS sequence"/>
</dbReference>